<feature type="region of interest" description="Disordered" evidence="1">
    <location>
        <begin position="1"/>
        <end position="21"/>
    </location>
</feature>
<proteinExistence type="evidence at transcript level"/>
<dbReference type="EMBL" id="BT087059">
    <property type="protein sequence ID" value="ACR37412.1"/>
    <property type="molecule type" value="mRNA"/>
</dbReference>
<keyword evidence="2" id="KW-0472">Membrane</keyword>
<sequence length="101" mass="11099">MAAPPRFHGQPSSRKPPLGLDGGVRSGSLGFFFGASLLRTMAGGCCFLLQRRGRRVPVFLRFSQLNPQPDFSLACWDQRFLSRRSCLADTGGLLVLVGFLR</sequence>
<organism evidence="3">
    <name type="scientific">Zea mays</name>
    <name type="common">Maize</name>
    <dbReference type="NCBI Taxonomy" id="4577"/>
    <lineage>
        <taxon>Eukaryota</taxon>
        <taxon>Viridiplantae</taxon>
        <taxon>Streptophyta</taxon>
        <taxon>Embryophyta</taxon>
        <taxon>Tracheophyta</taxon>
        <taxon>Spermatophyta</taxon>
        <taxon>Magnoliopsida</taxon>
        <taxon>Liliopsida</taxon>
        <taxon>Poales</taxon>
        <taxon>Poaceae</taxon>
        <taxon>PACMAD clade</taxon>
        <taxon>Panicoideae</taxon>
        <taxon>Andropogonodae</taxon>
        <taxon>Andropogoneae</taxon>
        <taxon>Tripsacinae</taxon>
        <taxon>Zea</taxon>
    </lineage>
</organism>
<evidence type="ECO:0000256" key="2">
    <source>
        <dbReference type="SAM" id="Phobius"/>
    </source>
</evidence>
<feature type="transmembrane region" description="Helical" evidence="2">
    <location>
        <begin position="29"/>
        <end position="49"/>
    </location>
</feature>
<reference evidence="3" key="2">
    <citation type="submission" date="2012-06" db="EMBL/GenBank/DDBJ databases">
        <authorList>
            <person name="Yu Y."/>
            <person name="Currie J."/>
            <person name="Lomeli R."/>
            <person name="Angelova A."/>
            <person name="Collura K."/>
            <person name="Wissotski M."/>
            <person name="Campos D."/>
            <person name="Kudrna D."/>
            <person name="Golser W."/>
            <person name="Ashely E."/>
            <person name="Descour A."/>
            <person name="Fernandes J."/>
            <person name="Soderlund C."/>
            <person name="Walbot V."/>
        </authorList>
    </citation>
    <scope>NUCLEOTIDE SEQUENCE</scope>
    <source>
        <strain evidence="3">B73</strain>
    </source>
</reference>
<name>C4J8B2_MAIZE</name>
<reference evidence="3" key="1">
    <citation type="journal article" date="2009" name="PLoS Genet.">
        <title>Sequencing, mapping, and analysis of 27,455 maize full-length cDNAs.</title>
        <authorList>
            <person name="Soderlund C."/>
            <person name="Descour A."/>
            <person name="Kudrna D."/>
            <person name="Bomhoff M."/>
            <person name="Boyd L."/>
            <person name="Currie J."/>
            <person name="Angelova A."/>
            <person name="Collura K."/>
            <person name="Wissotski M."/>
            <person name="Ashley E."/>
            <person name="Morrow D."/>
            <person name="Fernandes J."/>
            <person name="Walbot V."/>
            <person name="Yu Y."/>
        </authorList>
    </citation>
    <scope>NUCLEOTIDE SEQUENCE</scope>
    <source>
        <strain evidence="3">B73</strain>
    </source>
</reference>
<keyword evidence="2" id="KW-1133">Transmembrane helix</keyword>
<dbReference type="AlphaFoldDB" id="C4J8B2"/>
<evidence type="ECO:0000256" key="1">
    <source>
        <dbReference type="SAM" id="MobiDB-lite"/>
    </source>
</evidence>
<keyword evidence="2" id="KW-0812">Transmembrane</keyword>
<accession>C4J8B2</accession>
<evidence type="ECO:0000313" key="3">
    <source>
        <dbReference type="EMBL" id="ACR37412.1"/>
    </source>
</evidence>
<protein>
    <submittedName>
        <fullName evidence="3">Uncharacterized protein</fullName>
    </submittedName>
</protein>